<feature type="transmembrane region" description="Helical" evidence="1">
    <location>
        <begin position="196"/>
        <end position="214"/>
    </location>
</feature>
<feature type="transmembrane region" description="Helical" evidence="1">
    <location>
        <begin position="85"/>
        <end position="103"/>
    </location>
</feature>
<reference evidence="3 4" key="1">
    <citation type="submission" date="2023-08" db="EMBL/GenBank/DDBJ databases">
        <title>Comparative genomics and taxonomic characterization of three novel marine species of genus Marivirga.</title>
        <authorList>
            <person name="Muhammad N."/>
            <person name="Kim S.-G."/>
        </authorList>
    </citation>
    <scope>NUCLEOTIDE SEQUENCE [LARGE SCALE GENOMIC DNA]</scope>
    <source>
        <strain evidence="3 4">BDSF4-3</strain>
    </source>
</reference>
<dbReference type="GO" id="GO:0080120">
    <property type="term" value="P:CAAX-box protein maturation"/>
    <property type="evidence" value="ECO:0007669"/>
    <property type="project" value="UniProtKB-ARBA"/>
</dbReference>
<feature type="transmembrane region" description="Helical" evidence="1">
    <location>
        <begin position="220"/>
        <end position="238"/>
    </location>
</feature>
<organism evidence="3 4">
    <name type="scientific">Marivirga salinarum</name>
    <dbReference type="NCBI Taxonomy" id="3059078"/>
    <lineage>
        <taxon>Bacteria</taxon>
        <taxon>Pseudomonadati</taxon>
        <taxon>Bacteroidota</taxon>
        <taxon>Cytophagia</taxon>
        <taxon>Cytophagales</taxon>
        <taxon>Marivirgaceae</taxon>
        <taxon>Marivirga</taxon>
    </lineage>
</organism>
<dbReference type="KEGG" id="msaa:QYS49_11325"/>
<feature type="transmembrane region" description="Helical" evidence="1">
    <location>
        <begin position="12"/>
        <end position="30"/>
    </location>
</feature>
<proteinExistence type="predicted"/>
<dbReference type="RefSeq" id="WP_308349451.1">
    <property type="nucleotide sequence ID" value="NZ_CP129971.1"/>
</dbReference>
<dbReference type="AlphaFoldDB" id="A0AA49JC30"/>
<keyword evidence="3" id="KW-0378">Hydrolase</keyword>
<dbReference type="PANTHER" id="PTHR35797:SF1">
    <property type="entry name" value="PROTEASE"/>
    <property type="match status" value="1"/>
</dbReference>
<feature type="transmembrane region" description="Helical" evidence="1">
    <location>
        <begin position="147"/>
        <end position="166"/>
    </location>
</feature>
<dbReference type="Proteomes" id="UP001230496">
    <property type="component" value="Chromosome"/>
</dbReference>
<dbReference type="InterPro" id="IPR003675">
    <property type="entry name" value="Rce1/LyrA-like_dom"/>
</dbReference>
<keyword evidence="1" id="KW-0812">Transmembrane</keyword>
<dbReference type="EC" id="3.4.-.-" evidence="3"/>
<dbReference type="EMBL" id="CP129971">
    <property type="protein sequence ID" value="WKK77632.2"/>
    <property type="molecule type" value="Genomic_DNA"/>
</dbReference>
<dbReference type="Pfam" id="PF02517">
    <property type="entry name" value="Rce1-like"/>
    <property type="match status" value="1"/>
</dbReference>
<dbReference type="GO" id="GO:0004175">
    <property type="term" value="F:endopeptidase activity"/>
    <property type="evidence" value="ECO:0007669"/>
    <property type="project" value="UniProtKB-ARBA"/>
</dbReference>
<evidence type="ECO:0000313" key="3">
    <source>
        <dbReference type="EMBL" id="WKK77632.2"/>
    </source>
</evidence>
<protein>
    <submittedName>
        <fullName evidence="3">CPBP family intramembrane glutamic endopeptidase</fullName>
        <ecNumber evidence="3">3.4.-.-</ecNumber>
    </submittedName>
</protein>
<evidence type="ECO:0000259" key="2">
    <source>
        <dbReference type="Pfam" id="PF02517"/>
    </source>
</evidence>
<feature type="transmembrane region" description="Helical" evidence="1">
    <location>
        <begin position="172"/>
        <end position="189"/>
    </location>
</feature>
<evidence type="ECO:0000313" key="4">
    <source>
        <dbReference type="Proteomes" id="UP001230496"/>
    </source>
</evidence>
<evidence type="ECO:0000256" key="1">
    <source>
        <dbReference type="SAM" id="Phobius"/>
    </source>
</evidence>
<keyword evidence="4" id="KW-1185">Reference proteome</keyword>
<dbReference type="PANTHER" id="PTHR35797">
    <property type="entry name" value="PROTEASE-RELATED"/>
    <property type="match status" value="1"/>
</dbReference>
<keyword evidence="1" id="KW-0472">Membrane</keyword>
<feature type="transmembrane region" description="Helical" evidence="1">
    <location>
        <begin position="42"/>
        <end position="64"/>
    </location>
</feature>
<name>A0AA49JC30_9BACT</name>
<dbReference type="InterPro" id="IPR042150">
    <property type="entry name" value="MmRce1-like"/>
</dbReference>
<feature type="domain" description="CAAX prenyl protease 2/Lysostaphin resistance protein A-like" evidence="2">
    <location>
        <begin position="115"/>
        <end position="207"/>
    </location>
</feature>
<keyword evidence="1" id="KW-1133">Transmembrane helix</keyword>
<accession>A0AA49JC30</accession>
<gene>
    <name evidence="3" type="ORF">QYS49_11325</name>
</gene>
<sequence>MEKNNISWKRVVIFFIIATLMSNIFRFDIFELKSVLEKLPTWVFIFTTVLLEGSGVIIGALIIIPFLKKERKTEISLFGTSKSKSLVMVIIPIIILTIIGVTNDFEMEYHLYGLIAAIGTFLYCIMEEYGWRGYLQEELKTLKPWKKYLIIGFIWYLWHLTFLTKATVGDNLFFLGMMILGSWGIGQVAESTKSIVASACFHMIIQIMMFNALIKNGIDGTEKIVILGVSIVIWFVIIKKWEKENTFANNFKNKSDYREESKYKKG</sequence>
<feature type="transmembrane region" description="Helical" evidence="1">
    <location>
        <begin position="109"/>
        <end position="126"/>
    </location>
</feature>